<sequence length="243" mass="27153">MLGITQIATSRVHGDERCLDEWVTIEAKAKNLSMNVLSRGKVRWRTEGLEKERESVEIRVDAMEAHAVKYGDWGIDGACGSSLALDVSSNEGVPDEGFESRMRKLKTWGVYTPQGQSRPPFAMSRSNYVEGVYTPQGQSRPPFAMRHSNYVEGHGRAIYISQPQSQSRPESQCTSVHHILYPTYDGNNTPHSMLPHSMPLVYPTPTSFQKLLRDTTAVQLSQASHSPADSHVDGHPWKACTER</sequence>
<accession>A0ACC0F3B3</accession>
<proteinExistence type="predicted"/>
<comment type="caution">
    <text evidence="1">The sequence shown here is derived from an EMBL/GenBank/DDBJ whole genome shotgun (WGS) entry which is preliminary data.</text>
</comment>
<evidence type="ECO:0000313" key="1">
    <source>
        <dbReference type="EMBL" id="KAI7983201.1"/>
    </source>
</evidence>
<dbReference type="EMBL" id="CM045768">
    <property type="protein sequence ID" value="KAI7983201.1"/>
    <property type="molecule type" value="Genomic_DNA"/>
</dbReference>
<keyword evidence="2" id="KW-1185">Reference proteome</keyword>
<organism evidence="1 2">
    <name type="scientific">Camellia lanceoleosa</name>
    <dbReference type="NCBI Taxonomy" id="1840588"/>
    <lineage>
        <taxon>Eukaryota</taxon>
        <taxon>Viridiplantae</taxon>
        <taxon>Streptophyta</taxon>
        <taxon>Embryophyta</taxon>
        <taxon>Tracheophyta</taxon>
        <taxon>Spermatophyta</taxon>
        <taxon>Magnoliopsida</taxon>
        <taxon>eudicotyledons</taxon>
        <taxon>Gunneridae</taxon>
        <taxon>Pentapetalae</taxon>
        <taxon>asterids</taxon>
        <taxon>Ericales</taxon>
        <taxon>Theaceae</taxon>
        <taxon>Camellia</taxon>
    </lineage>
</organism>
<reference evidence="1 2" key="1">
    <citation type="journal article" date="2022" name="Plant J.">
        <title>Chromosome-level genome of Camellia lanceoleosa provides a valuable resource for understanding genome evolution and self-incompatibility.</title>
        <authorList>
            <person name="Gong W."/>
            <person name="Xiao S."/>
            <person name="Wang L."/>
            <person name="Liao Z."/>
            <person name="Chang Y."/>
            <person name="Mo W."/>
            <person name="Hu G."/>
            <person name="Li W."/>
            <person name="Zhao G."/>
            <person name="Zhu H."/>
            <person name="Hu X."/>
            <person name="Ji K."/>
            <person name="Xiang X."/>
            <person name="Song Q."/>
            <person name="Yuan D."/>
            <person name="Jin S."/>
            <person name="Zhang L."/>
        </authorList>
    </citation>
    <scope>NUCLEOTIDE SEQUENCE [LARGE SCALE GENOMIC DNA]</scope>
    <source>
        <strain evidence="1">SQ_2022a</strain>
    </source>
</reference>
<gene>
    <name evidence="1" type="ORF">LOK49_LG15G00210</name>
</gene>
<dbReference type="Proteomes" id="UP001060215">
    <property type="component" value="Chromosome 11"/>
</dbReference>
<protein>
    <submittedName>
        <fullName evidence="1">Uncharacterized protein</fullName>
    </submittedName>
</protein>
<evidence type="ECO:0000313" key="2">
    <source>
        <dbReference type="Proteomes" id="UP001060215"/>
    </source>
</evidence>
<name>A0ACC0F3B3_9ERIC</name>